<feature type="non-terminal residue" evidence="2">
    <location>
        <position position="1"/>
    </location>
</feature>
<reference evidence="2" key="1">
    <citation type="submission" date="2020-02" db="EMBL/GenBank/DDBJ databases">
        <authorList>
            <person name="Meier V. D."/>
        </authorList>
    </citation>
    <scope>NUCLEOTIDE SEQUENCE</scope>
    <source>
        <strain evidence="2">AVDCRST_MAG88</strain>
    </source>
</reference>
<protein>
    <submittedName>
        <fullName evidence="2">Uncharacterized protein</fullName>
    </submittedName>
</protein>
<gene>
    <name evidence="2" type="ORF">AVDCRST_MAG88-1506</name>
</gene>
<accession>A0A6J4UUB3</accession>
<sequence>NPWSPTESTTQPPSSRIRTTTAPPSGEYLSALVSRFVSTCWSRLTSQSPTAAGGASRERLCRAEFAGHPQTVDDLRGQLDQVAACPRQHQAAGLDTADVGQIVHQALGAHDRGGEVAHRLVDPRGVHRGL</sequence>
<evidence type="ECO:0000256" key="1">
    <source>
        <dbReference type="SAM" id="MobiDB-lite"/>
    </source>
</evidence>
<dbReference type="AlphaFoldDB" id="A0A6J4UUB3"/>
<name>A0A6J4UUB3_9BACT</name>
<feature type="compositionally biased region" description="Low complexity" evidence="1">
    <location>
        <begin position="1"/>
        <end position="15"/>
    </location>
</feature>
<organism evidence="2">
    <name type="scientific">uncultured Thermomicrobiales bacterium</name>
    <dbReference type="NCBI Taxonomy" id="1645740"/>
    <lineage>
        <taxon>Bacteria</taxon>
        <taxon>Pseudomonadati</taxon>
        <taxon>Thermomicrobiota</taxon>
        <taxon>Thermomicrobia</taxon>
        <taxon>Thermomicrobiales</taxon>
        <taxon>environmental samples</taxon>
    </lineage>
</organism>
<feature type="region of interest" description="Disordered" evidence="1">
    <location>
        <begin position="1"/>
        <end position="23"/>
    </location>
</feature>
<evidence type="ECO:0000313" key="2">
    <source>
        <dbReference type="EMBL" id="CAA9561042.1"/>
    </source>
</evidence>
<dbReference type="EMBL" id="CADCWM010000461">
    <property type="protein sequence ID" value="CAA9561042.1"/>
    <property type="molecule type" value="Genomic_DNA"/>
</dbReference>
<proteinExistence type="predicted"/>